<dbReference type="GO" id="GO:0008270">
    <property type="term" value="F:zinc ion binding"/>
    <property type="evidence" value="ECO:0007669"/>
    <property type="project" value="UniProtKB-KW"/>
</dbReference>
<dbReference type="EnsemblMetazoa" id="XM_038015999.1">
    <property type="protein sequence ID" value="XP_037871927.1"/>
    <property type="gene ID" value="LOC101736623"/>
</dbReference>
<evidence type="ECO:0000256" key="2">
    <source>
        <dbReference type="ARBA" id="ARBA00022771"/>
    </source>
</evidence>
<keyword evidence="1" id="KW-0479">Metal-binding</keyword>
<dbReference type="PROSITE" id="PS50950">
    <property type="entry name" value="ZF_THAP"/>
    <property type="match status" value="1"/>
</dbReference>
<keyword evidence="3" id="KW-0862">Zinc</keyword>
<dbReference type="EnsemblMetazoa" id="XM_012692567.3">
    <property type="protein sequence ID" value="XP_012548021.1"/>
    <property type="gene ID" value="LOC101736623"/>
</dbReference>
<dbReference type="SUPFAM" id="SSF57716">
    <property type="entry name" value="Glucocorticoid receptor-like (DNA-binding domain)"/>
    <property type="match status" value="1"/>
</dbReference>
<dbReference type="GeneID" id="101736623"/>
<name>A0A8R2GAR4_BOMMO</name>
<organism evidence="7 8">
    <name type="scientific">Bombyx mori</name>
    <name type="common">Silk moth</name>
    <dbReference type="NCBI Taxonomy" id="7091"/>
    <lineage>
        <taxon>Eukaryota</taxon>
        <taxon>Metazoa</taxon>
        <taxon>Ecdysozoa</taxon>
        <taxon>Arthropoda</taxon>
        <taxon>Hexapoda</taxon>
        <taxon>Insecta</taxon>
        <taxon>Pterygota</taxon>
        <taxon>Neoptera</taxon>
        <taxon>Endopterygota</taxon>
        <taxon>Lepidoptera</taxon>
        <taxon>Glossata</taxon>
        <taxon>Ditrysia</taxon>
        <taxon>Bombycoidea</taxon>
        <taxon>Bombycidae</taxon>
        <taxon>Bombycinae</taxon>
        <taxon>Bombyx</taxon>
    </lineage>
</organism>
<dbReference type="AlphaFoldDB" id="A0A8R2GAR4"/>
<evidence type="ECO:0000256" key="1">
    <source>
        <dbReference type="ARBA" id="ARBA00022723"/>
    </source>
</evidence>
<evidence type="ECO:0000256" key="3">
    <source>
        <dbReference type="ARBA" id="ARBA00022833"/>
    </source>
</evidence>
<dbReference type="RefSeq" id="XP_062528440.1">
    <property type="nucleotide sequence ID" value="XM_062672456.1"/>
</dbReference>
<dbReference type="EnsemblMetazoa" id="XM_038015998.1">
    <property type="protein sequence ID" value="XP_037871926.1"/>
    <property type="gene ID" value="LOC101736623"/>
</dbReference>
<evidence type="ECO:0000256" key="5">
    <source>
        <dbReference type="PROSITE-ProRule" id="PRU00309"/>
    </source>
</evidence>
<evidence type="ECO:0000259" key="6">
    <source>
        <dbReference type="PROSITE" id="PS50950"/>
    </source>
</evidence>
<dbReference type="Pfam" id="PF16012">
    <property type="entry name" value="DUF4780"/>
    <property type="match status" value="1"/>
</dbReference>
<dbReference type="KEGG" id="bmor:101736623"/>
<dbReference type="GO" id="GO:0003677">
    <property type="term" value="F:DNA binding"/>
    <property type="evidence" value="ECO:0007669"/>
    <property type="project" value="UniProtKB-UniRule"/>
</dbReference>
<accession>A0A8R2GAR4</accession>
<evidence type="ECO:0000313" key="8">
    <source>
        <dbReference type="Proteomes" id="UP000005204"/>
    </source>
</evidence>
<dbReference type="SMART" id="SM00980">
    <property type="entry name" value="THAP"/>
    <property type="match status" value="1"/>
</dbReference>
<keyword evidence="2 5" id="KW-0863">Zinc-finger</keyword>
<dbReference type="Proteomes" id="UP000005204">
    <property type="component" value="Unassembled WGS sequence"/>
</dbReference>
<protein>
    <recommendedName>
        <fullName evidence="6">THAP-type domain-containing protein</fullName>
    </recommendedName>
</protein>
<dbReference type="Pfam" id="PF05485">
    <property type="entry name" value="THAP"/>
    <property type="match status" value="1"/>
</dbReference>
<proteinExistence type="predicted"/>
<dbReference type="InterPro" id="IPR031961">
    <property type="entry name" value="DUF4780"/>
</dbReference>
<keyword evidence="4 5" id="KW-0238">DNA-binding</keyword>
<dbReference type="InterPro" id="IPR006612">
    <property type="entry name" value="THAP_Znf"/>
</dbReference>
<reference evidence="7" key="2">
    <citation type="submission" date="2022-06" db="UniProtKB">
        <authorList>
            <consortium name="EnsemblMetazoa"/>
        </authorList>
    </citation>
    <scope>IDENTIFICATION</scope>
    <source>
        <strain evidence="7">p50T (Dazao)</strain>
    </source>
</reference>
<reference evidence="8" key="1">
    <citation type="journal article" date="2008" name="Insect Biochem. Mol. Biol.">
        <title>The genome of a lepidopteran model insect, the silkworm Bombyx mori.</title>
        <authorList>
            <consortium name="International Silkworm Genome Consortium"/>
        </authorList>
    </citation>
    <scope>NUCLEOTIDE SEQUENCE [LARGE SCALE GENOMIC DNA]</scope>
    <source>
        <strain evidence="8">p50T</strain>
    </source>
</reference>
<evidence type="ECO:0000313" key="7">
    <source>
        <dbReference type="EnsemblMetazoa" id="XP_012548021.1"/>
    </source>
</evidence>
<evidence type="ECO:0000256" key="4">
    <source>
        <dbReference type="ARBA" id="ARBA00023125"/>
    </source>
</evidence>
<sequence length="472" mass="53964">MPRRCAFGCESINITMHRLPNRIRNPDLFKTWVKLVGGKLESISDYEHYQKKRICDIHFIDSDRNQHNRLNAKAFPSLHIPRQLVSKLTLENSSSSTKHSEQETTTQLINEEISNDNSAVQYLLMEHNYAETSKSRGKPRIDSVRSSIIQPQLDINFEQIHNNVLSCSNNDMKQSHKNFKNKLTLPEQSITPKEDTKRHKLELTTGTSHTSYSADRTDLMVAITTDKSNYISEENSELVQKLLHKAILDFCDGDRPVHPFPSFQIKPTYSEGVLKLWCLDKFTLAWLTKAVSDITLPADVKPIVKKLSDLPTFIRCRILIPGTWEDKDMVFRVLMNQNHWAQINRWRTYRYLPQKGVALCVVGVPDDVIPRLLEAGRRLSFMLGSVYVKLNTGIRKFIRTLPKSNNSVVDSPIDESTTSTITLEEVSSTSNMIEPRVTIGFIRPTTEPIELDMELPSVLLSESNDVEVEEVA</sequence>
<feature type="domain" description="THAP-type" evidence="6">
    <location>
        <begin position="1"/>
        <end position="79"/>
    </location>
</feature>
<keyword evidence="8" id="KW-1185">Reference proteome</keyword>